<dbReference type="HOGENOM" id="CLU_2274032_0_0_5"/>
<evidence type="ECO:0000256" key="1">
    <source>
        <dbReference type="SAM" id="Phobius"/>
    </source>
</evidence>
<proteinExistence type="predicted"/>
<dbReference type="AlphaFoldDB" id="A0A0A8K5S3"/>
<keyword evidence="1" id="KW-0812">Transmembrane</keyword>
<feature type="transmembrane region" description="Helical" evidence="1">
    <location>
        <begin position="24"/>
        <end position="46"/>
    </location>
</feature>
<sequence length="102" mass="11207">MFARETTIAATEPEFTAEQIGWRFTLGAVILVGAYVAWPIIPLVMATDLDAGLKAGISGVLGATPFMSKFVAIAIMGRPAYYFLKRKVYKRLRRRLADAPAE</sequence>
<dbReference type="RefSeq" id="WP_045366828.1">
    <property type="nucleotide sequence ID" value="NZ_AP014648.1"/>
</dbReference>
<keyword evidence="3" id="KW-1185">Reference proteome</keyword>
<evidence type="ECO:0000313" key="2">
    <source>
        <dbReference type="EMBL" id="BAQ17339.1"/>
    </source>
</evidence>
<dbReference type="OrthoDB" id="8450225at2"/>
<dbReference type="EMBL" id="AP014648">
    <property type="protein sequence ID" value="BAQ17339.1"/>
    <property type="molecule type" value="Genomic_DNA"/>
</dbReference>
<keyword evidence="1" id="KW-1133">Transmembrane helix</keyword>
<dbReference type="KEGG" id="mcg:GL4_1887"/>
<organism evidence="2 3">
    <name type="scientific">Methyloceanibacter caenitepidi</name>
    <dbReference type="NCBI Taxonomy" id="1384459"/>
    <lineage>
        <taxon>Bacteria</taxon>
        <taxon>Pseudomonadati</taxon>
        <taxon>Pseudomonadota</taxon>
        <taxon>Alphaproteobacteria</taxon>
        <taxon>Hyphomicrobiales</taxon>
        <taxon>Hyphomicrobiaceae</taxon>
        <taxon>Methyloceanibacter</taxon>
    </lineage>
</organism>
<reference evidence="2 3" key="1">
    <citation type="submission" date="2014-09" db="EMBL/GenBank/DDBJ databases">
        <title>Genome sequencing of Methyloceanibacter caenitepidi Gela4.</title>
        <authorList>
            <person name="Takeuchi M."/>
            <person name="Susumu S."/>
            <person name="Kamagata Y."/>
            <person name="Oshima K."/>
            <person name="Hattori M."/>
            <person name="Iwasaki W."/>
        </authorList>
    </citation>
    <scope>NUCLEOTIDE SEQUENCE [LARGE SCALE GENOMIC DNA]</scope>
    <source>
        <strain evidence="2 3">Gela4</strain>
    </source>
</reference>
<feature type="transmembrane region" description="Helical" evidence="1">
    <location>
        <begin position="66"/>
        <end position="84"/>
    </location>
</feature>
<dbReference type="STRING" id="1384459.GL4_1887"/>
<name>A0A0A8K5S3_9HYPH</name>
<dbReference type="Proteomes" id="UP000031643">
    <property type="component" value="Chromosome"/>
</dbReference>
<keyword evidence="1" id="KW-0472">Membrane</keyword>
<evidence type="ECO:0000313" key="3">
    <source>
        <dbReference type="Proteomes" id="UP000031643"/>
    </source>
</evidence>
<accession>A0A0A8K5S3</accession>
<gene>
    <name evidence="2" type="ORF">GL4_1887</name>
</gene>
<protein>
    <submittedName>
        <fullName evidence="2">Uncharacterized protein</fullName>
    </submittedName>
</protein>